<evidence type="ECO:0000259" key="2">
    <source>
        <dbReference type="Pfam" id="PF17930"/>
    </source>
</evidence>
<reference evidence="3 4" key="1">
    <citation type="journal article" date="2016" name="Genome Announc.">
        <title>Complete Genome Sequence of Methylobacterium populi P-1M, Isolated from Pink-Pigmented Household Biofilm.</title>
        <authorList>
            <person name="Morohoshi T."/>
            <person name="Ikeda T."/>
        </authorList>
    </citation>
    <scope>NUCLEOTIDE SEQUENCE [LARGE SCALE GENOMIC DNA]</scope>
    <source>
        <strain evidence="3 4">P-1M</strain>
    </source>
</reference>
<dbReference type="Proteomes" id="UP000218288">
    <property type="component" value="Chromosome"/>
</dbReference>
<dbReference type="AlphaFoldDB" id="A0A160PMS8"/>
<dbReference type="RefSeq" id="WP_096487458.1">
    <property type="nucleotide sequence ID" value="NZ_AP014809.1"/>
</dbReference>
<sequence length="282" mass="29381">MIDPARPLALVAGAGHLPELVAASLDRARRPFRILAVRGFTERAMRRRADAVVDLLDIPGTLRILKEWAPAAVVPAGGVTRPSPAALLNAAHAVRNRDLLKSLAGGDDRLLRAVLSLLEENGHRVLGVHEVAPDLLGRLGRLGRCEPDSDAALSIATGRAMLAALSPFDVGQAAVVAAERVIAVEGPEGTDRMLARARSLNRKPFGRGAPAKGTVLVKLPKVGQDLRIDLPAIGPRTVRRAAEAGCAGIAIGAGHTLVIDAERTVAAADALGLFLIGVEVAP</sequence>
<proteinExistence type="predicted"/>
<protein>
    <recommendedName>
        <fullName evidence="5">LpxI family protein</fullName>
    </recommendedName>
</protein>
<dbReference type="Gene3D" id="3.40.50.20">
    <property type="match status" value="1"/>
</dbReference>
<dbReference type="InterPro" id="IPR041255">
    <property type="entry name" value="LpxI_N"/>
</dbReference>
<dbReference type="Pfam" id="PF17930">
    <property type="entry name" value="LpxI_N"/>
    <property type="match status" value="1"/>
</dbReference>
<evidence type="ECO:0008006" key="5">
    <source>
        <dbReference type="Google" id="ProtNLM"/>
    </source>
</evidence>
<evidence type="ECO:0000313" key="3">
    <source>
        <dbReference type="EMBL" id="BAU93781.1"/>
    </source>
</evidence>
<dbReference type="Gene3D" id="3.40.140.80">
    <property type="match status" value="1"/>
</dbReference>
<dbReference type="InterPro" id="IPR010415">
    <property type="entry name" value="LpxI_C"/>
</dbReference>
<dbReference type="PANTHER" id="PTHR39962:SF1">
    <property type="entry name" value="LPXI FAMILY PROTEIN"/>
    <property type="match status" value="1"/>
</dbReference>
<gene>
    <name evidence="3" type="ORF">MPPM_5176</name>
</gene>
<feature type="domain" description="LpxI N-terminal" evidence="2">
    <location>
        <begin position="8"/>
        <end position="135"/>
    </location>
</feature>
<accession>A0A160PMS8</accession>
<evidence type="ECO:0000313" key="4">
    <source>
        <dbReference type="Proteomes" id="UP000218288"/>
    </source>
</evidence>
<dbReference type="InterPro" id="IPR053174">
    <property type="entry name" value="LpxI"/>
</dbReference>
<evidence type="ECO:0000259" key="1">
    <source>
        <dbReference type="Pfam" id="PF06230"/>
    </source>
</evidence>
<dbReference type="EMBL" id="AP014809">
    <property type="protein sequence ID" value="BAU93781.1"/>
    <property type="molecule type" value="Genomic_DNA"/>
</dbReference>
<dbReference type="InterPro" id="IPR043167">
    <property type="entry name" value="LpxI_C_sf"/>
</dbReference>
<organism evidence="3 4">
    <name type="scientific">Methylorubrum populi</name>
    <dbReference type="NCBI Taxonomy" id="223967"/>
    <lineage>
        <taxon>Bacteria</taxon>
        <taxon>Pseudomonadati</taxon>
        <taxon>Pseudomonadota</taxon>
        <taxon>Alphaproteobacteria</taxon>
        <taxon>Hyphomicrobiales</taxon>
        <taxon>Methylobacteriaceae</taxon>
        <taxon>Methylorubrum</taxon>
    </lineage>
</organism>
<dbReference type="Pfam" id="PF06230">
    <property type="entry name" value="LpxI_C"/>
    <property type="match status" value="1"/>
</dbReference>
<dbReference type="PANTHER" id="PTHR39962">
    <property type="entry name" value="BLL4848 PROTEIN"/>
    <property type="match status" value="1"/>
</dbReference>
<name>A0A160PMS8_9HYPH</name>
<dbReference type="OrthoDB" id="9789836at2"/>
<feature type="domain" description="LpxI C-terminal" evidence="1">
    <location>
        <begin position="140"/>
        <end position="276"/>
    </location>
</feature>